<reference evidence="2 3" key="1">
    <citation type="submission" date="2018-01" db="EMBL/GenBank/DDBJ databases">
        <title>Metagenomic assembled genomes from two thermal pools in the Uzon Caldera, Kamchatka, Russia.</title>
        <authorList>
            <person name="Wilkins L."/>
            <person name="Ettinger C."/>
        </authorList>
    </citation>
    <scope>NUCLEOTIDE SEQUENCE [LARGE SCALE GENOMIC DNA]</scope>
    <source>
        <strain evidence="2">ARK-10</strain>
    </source>
</reference>
<dbReference type="InterPro" id="IPR032466">
    <property type="entry name" value="Metal_Hydrolase"/>
</dbReference>
<dbReference type="Pfam" id="PF01979">
    <property type="entry name" value="Amidohydro_1"/>
    <property type="match status" value="1"/>
</dbReference>
<dbReference type="PANTHER" id="PTHR43135">
    <property type="entry name" value="ALPHA-D-RIBOSE 1-METHYLPHOSPHONATE 5-TRIPHOSPHATE DIPHOSPHATASE"/>
    <property type="match status" value="1"/>
</dbReference>
<dbReference type="InterPro" id="IPR006680">
    <property type="entry name" value="Amidohydro-rel"/>
</dbReference>
<dbReference type="PANTHER" id="PTHR43135:SF3">
    <property type="entry name" value="ALPHA-D-RIBOSE 1-METHYLPHOSPHONATE 5-TRIPHOSPHATE DIPHOSPHATASE"/>
    <property type="match status" value="1"/>
</dbReference>
<dbReference type="InterPro" id="IPR011059">
    <property type="entry name" value="Metal-dep_hydrolase_composite"/>
</dbReference>
<comment type="caution">
    <text evidence="2">The sequence shown here is derived from an EMBL/GenBank/DDBJ whole genome shotgun (WGS) entry which is preliminary data.</text>
</comment>
<dbReference type="SUPFAM" id="SSF51556">
    <property type="entry name" value="Metallo-dependent hydrolases"/>
    <property type="match status" value="1"/>
</dbReference>
<evidence type="ECO:0000313" key="3">
    <source>
        <dbReference type="Proteomes" id="UP000236910"/>
    </source>
</evidence>
<dbReference type="AlphaFoldDB" id="A0A2J6X438"/>
<dbReference type="Proteomes" id="UP000236910">
    <property type="component" value="Unassembled WGS sequence"/>
</dbReference>
<keyword evidence="2" id="KW-0378">Hydrolase</keyword>
<feature type="domain" description="Amidohydrolase-related" evidence="1">
    <location>
        <begin position="279"/>
        <end position="375"/>
    </location>
</feature>
<gene>
    <name evidence="2" type="ORF">C0175_06225</name>
</gene>
<accession>A0A2J6X438</accession>
<sequence>MLLIKNAKVYTVTQGVLENGNILIEGNRIKRVSSEKIDVDETNTKVLDAQGKLIFPSFIDAHTHLGTFSLEGTEMDEDGNEMTNPATPGLRAIDSINPYDPAFQEAFETGFEIVFTGAGSGNVIGGLSVVMKTYGKIVDEMVIRNPAGLKCAFGENPKRVYSSKNQLPTTRMGTAKVFRETLFKGKSYYEKKKRGEKVDFDLNMESLYLVFDHQIPLRIHSHRADDIVTAIRIAKHEFGLDVVIEHGTDSAKIRDFLAKENIPVILGPILDVSPKVETKPNSFENPKKLVDAGVKVALMTDHPVVSIGFALIQAGLVAYEGGLGFDETLRLITINPAQILKIDNDYGSIEEGKIANLVMFDKNPFSVTSKANTVILEGNVIIEGGKYV</sequence>
<dbReference type="InterPro" id="IPR051781">
    <property type="entry name" value="Metallo-dep_Hydrolase"/>
</dbReference>
<organism evidence="2 3">
    <name type="scientific">Caldisericum exile</name>
    <dbReference type="NCBI Taxonomy" id="693075"/>
    <lineage>
        <taxon>Bacteria</taxon>
        <taxon>Pseudomonadati</taxon>
        <taxon>Caldisericota/Cryosericota group</taxon>
        <taxon>Caldisericota</taxon>
        <taxon>Caldisericia</taxon>
        <taxon>Caldisericales</taxon>
        <taxon>Caldisericaceae</taxon>
        <taxon>Caldisericum</taxon>
    </lineage>
</organism>
<dbReference type="Gene3D" id="2.30.40.10">
    <property type="entry name" value="Urease, subunit C, domain 1"/>
    <property type="match status" value="1"/>
</dbReference>
<dbReference type="Gene3D" id="3.20.20.140">
    <property type="entry name" value="Metal-dependent hydrolases"/>
    <property type="match status" value="1"/>
</dbReference>
<dbReference type="CDD" id="cd01309">
    <property type="entry name" value="Met_dep_hydrolase_C"/>
    <property type="match status" value="1"/>
</dbReference>
<name>A0A2J6X438_9BACT</name>
<proteinExistence type="predicted"/>
<evidence type="ECO:0000259" key="1">
    <source>
        <dbReference type="Pfam" id="PF01979"/>
    </source>
</evidence>
<evidence type="ECO:0000313" key="2">
    <source>
        <dbReference type="EMBL" id="PMP81060.1"/>
    </source>
</evidence>
<protein>
    <submittedName>
        <fullName evidence="2">Amidohydrolase</fullName>
    </submittedName>
</protein>
<dbReference type="EMBL" id="PNIX01000352">
    <property type="protein sequence ID" value="PMP81060.1"/>
    <property type="molecule type" value="Genomic_DNA"/>
</dbReference>
<dbReference type="GO" id="GO:0016810">
    <property type="term" value="F:hydrolase activity, acting on carbon-nitrogen (but not peptide) bonds"/>
    <property type="evidence" value="ECO:0007669"/>
    <property type="project" value="InterPro"/>
</dbReference>
<dbReference type="SUPFAM" id="SSF51338">
    <property type="entry name" value="Composite domain of metallo-dependent hydrolases"/>
    <property type="match status" value="1"/>
</dbReference>